<dbReference type="PROSITE" id="PS51471">
    <property type="entry name" value="FE2OG_OXY"/>
    <property type="match status" value="1"/>
</dbReference>
<evidence type="ECO:0000313" key="4">
    <source>
        <dbReference type="EMBL" id="KIM92743.1"/>
    </source>
</evidence>
<dbReference type="InterPro" id="IPR044861">
    <property type="entry name" value="IPNS-like_FE2OG_OXY"/>
</dbReference>
<evidence type="ECO:0000256" key="2">
    <source>
        <dbReference type="RuleBase" id="RU003682"/>
    </source>
</evidence>
<dbReference type="Proteomes" id="UP000054321">
    <property type="component" value="Unassembled WGS sequence"/>
</dbReference>
<dbReference type="GO" id="GO:0016491">
    <property type="term" value="F:oxidoreductase activity"/>
    <property type="evidence" value="ECO:0007669"/>
    <property type="project" value="UniProtKB-KW"/>
</dbReference>
<proteinExistence type="inferred from homology"/>
<dbReference type="Pfam" id="PF14226">
    <property type="entry name" value="DIOX_N"/>
    <property type="match status" value="1"/>
</dbReference>
<dbReference type="EMBL" id="KN832907">
    <property type="protein sequence ID" value="KIM92743.1"/>
    <property type="molecule type" value="Genomic_DNA"/>
</dbReference>
<keyword evidence="2" id="KW-0408">Iron</keyword>
<dbReference type="GO" id="GO:0044283">
    <property type="term" value="P:small molecule biosynthetic process"/>
    <property type="evidence" value="ECO:0007669"/>
    <property type="project" value="UniProtKB-ARBA"/>
</dbReference>
<dbReference type="STRING" id="913774.A0A0C3C1L9"/>
<evidence type="ECO:0000313" key="5">
    <source>
        <dbReference type="Proteomes" id="UP000054321"/>
    </source>
</evidence>
<dbReference type="Gene3D" id="2.60.120.330">
    <property type="entry name" value="B-lactam Antibiotic, Isopenicillin N Synthase, Chain"/>
    <property type="match status" value="1"/>
</dbReference>
<protein>
    <recommendedName>
        <fullName evidence="3">Fe2OG dioxygenase domain-containing protein</fullName>
    </recommendedName>
</protein>
<accession>A0A0C3C1L9</accession>
<dbReference type="InterPro" id="IPR027443">
    <property type="entry name" value="IPNS-like_sf"/>
</dbReference>
<dbReference type="InterPro" id="IPR026992">
    <property type="entry name" value="DIOX_N"/>
</dbReference>
<comment type="similarity">
    <text evidence="1 2">Belongs to the iron/ascorbate-dependent oxidoreductase family.</text>
</comment>
<feature type="domain" description="Fe2OG dioxygenase" evidence="3">
    <location>
        <begin position="160"/>
        <end position="274"/>
    </location>
</feature>
<sequence length="313" mass="35612">MELQRLSLSDYRHGTKEQKSQFASQLLVGFATCGFVKLDNHEFDGETVRQMFEWNRRFFQLEEDAKASCAHVPGPWPQRGYSGIGRENFARYHSESFDIGPDYDDEFPNRWPEEAVLPGFRAYMEKAFHQFEQITFDLLEALEIGMNLTPGSFTSKCVRSSSEFRMIHYPPITVEDTQGGLISRAWPHYDIGVISLLFQDSVGGLEIDNGRGGFASATPEKPTDLIVNAAETIQRWSNGHLKAGLHRVTIPPSIKCGEEGRLPQRRSVVYFCKANRNASVAPLPELIKRDHIARYDDLTFLAYHQKRVQSAYA</sequence>
<dbReference type="InterPro" id="IPR005123">
    <property type="entry name" value="Oxoglu/Fe-dep_dioxygenase_dom"/>
</dbReference>
<keyword evidence="2" id="KW-0479">Metal-binding</keyword>
<organism evidence="4 5">
    <name type="scientific">Oidiodendron maius (strain Zn)</name>
    <dbReference type="NCBI Taxonomy" id="913774"/>
    <lineage>
        <taxon>Eukaryota</taxon>
        <taxon>Fungi</taxon>
        <taxon>Dikarya</taxon>
        <taxon>Ascomycota</taxon>
        <taxon>Pezizomycotina</taxon>
        <taxon>Leotiomycetes</taxon>
        <taxon>Leotiomycetes incertae sedis</taxon>
        <taxon>Myxotrichaceae</taxon>
        <taxon>Oidiodendron</taxon>
    </lineage>
</organism>
<dbReference type="SUPFAM" id="SSF51197">
    <property type="entry name" value="Clavaminate synthase-like"/>
    <property type="match status" value="1"/>
</dbReference>
<dbReference type="PANTHER" id="PTHR47990">
    <property type="entry name" value="2-OXOGLUTARATE (2OG) AND FE(II)-DEPENDENT OXYGENASE SUPERFAMILY PROTEIN-RELATED"/>
    <property type="match status" value="1"/>
</dbReference>
<reference evidence="5" key="2">
    <citation type="submission" date="2015-01" db="EMBL/GenBank/DDBJ databases">
        <title>Evolutionary Origins and Diversification of the Mycorrhizal Mutualists.</title>
        <authorList>
            <consortium name="DOE Joint Genome Institute"/>
            <consortium name="Mycorrhizal Genomics Consortium"/>
            <person name="Kohler A."/>
            <person name="Kuo A."/>
            <person name="Nagy L.G."/>
            <person name="Floudas D."/>
            <person name="Copeland A."/>
            <person name="Barry K.W."/>
            <person name="Cichocki N."/>
            <person name="Veneault-Fourrey C."/>
            <person name="LaButti K."/>
            <person name="Lindquist E.A."/>
            <person name="Lipzen A."/>
            <person name="Lundell T."/>
            <person name="Morin E."/>
            <person name="Murat C."/>
            <person name="Riley R."/>
            <person name="Ohm R."/>
            <person name="Sun H."/>
            <person name="Tunlid A."/>
            <person name="Henrissat B."/>
            <person name="Grigoriev I.V."/>
            <person name="Hibbett D.S."/>
            <person name="Martin F."/>
        </authorList>
    </citation>
    <scope>NUCLEOTIDE SEQUENCE [LARGE SCALE GENOMIC DNA]</scope>
    <source>
        <strain evidence="5">Zn</strain>
    </source>
</reference>
<dbReference type="Pfam" id="PF03171">
    <property type="entry name" value="2OG-FeII_Oxy"/>
    <property type="match status" value="1"/>
</dbReference>
<name>A0A0C3C1L9_OIDMZ</name>
<keyword evidence="2" id="KW-0560">Oxidoreductase</keyword>
<reference evidence="4 5" key="1">
    <citation type="submission" date="2014-04" db="EMBL/GenBank/DDBJ databases">
        <authorList>
            <consortium name="DOE Joint Genome Institute"/>
            <person name="Kuo A."/>
            <person name="Martino E."/>
            <person name="Perotto S."/>
            <person name="Kohler A."/>
            <person name="Nagy L.G."/>
            <person name="Floudas D."/>
            <person name="Copeland A."/>
            <person name="Barry K.W."/>
            <person name="Cichocki N."/>
            <person name="Veneault-Fourrey C."/>
            <person name="LaButti K."/>
            <person name="Lindquist E.A."/>
            <person name="Lipzen A."/>
            <person name="Lundell T."/>
            <person name="Morin E."/>
            <person name="Murat C."/>
            <person name="Sun H."/>
            <person name="Tunlid A."/>
            <person name="Henrissat B."/>
            <person name="Grigoriev I.V."/>
            <person name="Hibbett D.S."/>
            <person name="Martin F."/>
            <person name="Nordberg H.P."/>
            <person name="Cantor M.N."/>
            <person name="Hua S.X."/>
        </authorList>
    </citation>
    <scope>NUCLEOTIDE SEQUENCE [LARGE SCALE GENOMIC DNA]</scope>
    <source>
        <strain evidence="4 5">Zn</strain>
    </source>
</reference>
<dbReference type="AlphaFoldDB" id="A0A0C3C1L9"/>
<keyword evidence="5" id="KW-1185">Reference proteome</keyword>
<gene>
    <name evidence="4" type="ORF">OIDMADRAFT_46577</name>
</gene>
<evidence type="ECO:0000259" key="3">
    <source>
        <dbReference type="PROSITE" id="PS51471"/>
    </source>
</evidence>
<dbReference type="HOGENOM" id="CLU_010119_6_1_1"/>
<dbReference type="OrthoDB" id="288590at2759"/>
<dbReference type="InterPro" id="IPR050231">
    <property type="entry name" value="Iron_ascorbate_oxido_reductase"/>
</dbReference>
<evidence type="ECO:0000256" key="1">
    <source>
        <dbReference type="ARBA" id="ARBA00008056"/>
    </source>
</evidence>
<dbReference type="InParanoid" id="A0A0C3C1L9"/>
<dbReference type="GO" id="GO:0046872">
    <property type="term" value="F:metal ion binding"/>
    <property type="evidence" value="ECO:0007669"/>
    <property type="project" value="UniProtKB-KW"/>
</dbReference>